<organism evidence="8 9">
    <name type="scientific">Fimbriiglobus ruber</name>
    <dbReference type="NCBI Taxonomy" id="1908690"/>
    <lineage>
        <taxon>Bacteria</taxon>
        <taxon>Pseudomonadati</taxon>
        <taxon>Planctomycetota</taxon>
        <taxon>Planctomycetia</taxon>
        <taxon>Gemmatales</taxon>
        <taxon>Gemmataceae</taxon>
        <taxon>Fimbriiglobus</taxon>
    </lineage>
</organism>
<evidence type="ECO:0000256" key="4">
    <source>
        <dbReference type="ARBA" id="ARBA00022840"/>
    </source>
</evidence>
<feature type="compositionally biased region" description="Pro residues" evidence="6">
    <location>
        <begin position="397"/>
        <end position="406"/>
    </location>
</feature>
<dbReference type="EMBL" id="NIDE01000002">
    <property type="protein sequence ID" value="OWK44994.1"/>
    <property type="molecule type" value="Genomic_DNA"/>
</dbReference>
<evidence type="ECO:0000313" key="9">
    <source>
        <dbReference type="Proteomes" id="UP000214646"/>
    </source>
</evidence>
<dbReference type="GO" id="GO:0004674">
    <property type="term" value="F:protein serine/threonine kinase activity"/>
    <property type="evidence" value="ECO:0007669"/>
    <property type="project" value="UniProtKB-KW"/>
</dbReference>
<dbReference type="OrthoDB" id="6111975at2"/>
<keyword evidence="1" id="KW-0808">Transferase</keyword>
<keyword evidence="8" id="KW-0723">Serine/threonine-protein kinase</keyword>
<dbReference type="Pfam" id="PF00069">
    <property type="entry name" value="Pkinase"/>
    <property type="match status" value="1"/>
</dbReference>
<evidence type="ECO:0000256" key="5">
    <source>
        <dbReference type="PROSITE-ProRule" id="PRU10141"/>
    </source>
</evidence>
<keyword evidence="2 5" id="KW-0547">Nucleotide-binding</keyword>
<keyword evidence="9" id="KW-1185">Reference proteome</keyword>
<dbReference type="PROSITE" id="PS00107">
    <property type="entry name" value="PROTEIN_KINASE_ATP"/>
    <property type="match status" value="1"/>
</dbReference>
<protein>
    <submittedName>
        <fullName evidence="8">Serine/threonine protein kinase PrkC, regulator of stationary phase</fullName>
    </submittedName>
</protein>
<gene>
    <name evidence="8" type="ORF">FRUB_01325</name>
</gene>
<accession>A0A225DZJ3</accession>
<evidence type="ECO:0000256" key="2">
    <source>
        <dbReference type="ARBA" id="ARBA00022741"/>
    </source>
</evidence>
<feature type="domain" description="Protein kinase" evidence="7">
    <location>
        <begin position="98"/>
        <end position="366"/>
    </location>
</feature>
<name>A0A225DZJ3_9BACT</name>
<keyword evidence="3 8" id="KW-0418">Kinase</keyword>
<dbReference type="Proteomes" id="UP000214646">
    <property type="component" value="Unassembled WGS sequence"/>
</dbReference>
<sequence>MADQRPADQWECPSRDELAGFLRDRLPPEAVRDIESHLSSCSFCESAVQELRADGRGTEVPGRRSDFESLVTVVEPHPPLVPRPLPPRVPLNRLVGQYRLVEQIGLGGMGMVYRAEHLRLKKMVAVKILAADRLIDPGAVGRFEREMAVVGRLDHPNIVRATDAGDANGVYFLAMELVDGLNLGAVNRRCRPLAVADACEVARRAALGLQHAHEHGLVHRDVKPQNLMLSRKGEVKVLDLGLALLRAGARDEDDLTATGQMMGTASYMAPEQFDACHAVDIRADLYSLGCTLYALLAGQPPFGSADHLSIYNKMAAHKTKPVPRVAAVRPDVPPGLVAVLDALLAKDPAARPATPAEVATALEPFAGGADLSALILAALARGAARETAEHATVTTADPPPASPPAPRRWRRGRLTAVVAAGIVAATVGGTLWFSRRADADPAPAVPAGPPDPPVQLAAAPPVPAPRTFVPGQWTDVLDVRPTEFHWWSNGGMSAWNYDPASRVVRMQSFNTQLLSLGRAGAGGFKLQVGVQQTDWSGDFGVFLGGKRGPEENDVQYQFLRLSARGKVSARQTYLLQRGRGQVTRRPEFVPLVITQDLVATLVDPPTRFEQRLEIEVSPLELRSVFWNASQCPLLLTVNRQFNRPDYEGEFGLYFERTSVTVLNAKFMPTE</sequence>
<evidence type="ECO:0000259" key="7">
    <source>
        <dbReference type="PROSITE" id="PS50011"/>
    </source>
</evidence>
<dbReference type="AlphaFoldDB" id="A0A225DZJ3"/>
<reference evidence="9" key="1">
    <citation type="submission" date="2017-06" db="EMBL/GenBank/DDBJ databases">
        <title>Genome analysis of Fimbriiglobus ruber SP5, the first member of the order Planctomycetales with confirmed chitinolytic capability.</title>
        <authorList>
            <person name="Ravin N.V."/>
            <person name="Rakitin A.L."/>
            <person name="Ivanova A.A."/>
            <person name="Beletsky A.V."/>
            <person name="Kulichevskaya I.S."/>
            <person name="Mardanov A.V."/>
            <person name="Dedysh S.N."/>
        </authorList>
    </citation>
    <scope>NUCLEOTIDE SEQUENCE [LARGE SCALE GENOMIC DNA]</scope>
    <source>
        <strain evidence="9">SP5</strain>
    </source>
</reference>
<evidence type="ECO:0000256" key="1">
    <source>
        <dbReference type="ARBA" id="ARBA00022679"/>
    </source>
</evidence>
<evidence type="ECO:0000256" key="6">
    <source>
        <dbReference type="SAM" id="MobiDB-lite"/>
    </source>
</evidence>
<proteinExistence type="predicted"/>
<evidence type="ECO:0000313" key="8">
    <source>
        <dbReference type="EMBL" id="OWK44994.1"/>
    </source>
</evidence>
<dbReference type="Gene3D" id="3.30.200.20">
    <property type="entry name" value="Phosphorylase Kinase, domain 1"/>
    <property type="match status" value="1"/>
</dbReference>
<dbReference type="CDD" id="cd14014">
    <property type="entry name" value="STKc_PknB_like"/>
    <property type="match status" value="1"/>
</dbReference>
<dbReference type="Gene3D" id="1.10.510.10">
    <property type="entry name" value="Transferase(Phosphotransferase) domain 1"/>
    <property type="match status" value="1"/>
</dbReference>
<feature type="binding site" evidence="5">
    <location>
        <position position="127"/>
    </location>
    <ligand>
        <name>ATP</name>
        <dbReference type="ChEBI" id="CHEBI:30616"/>
    </ligand>
</feature>
<dbReference type="InterPro" id="IPR000719">
    <property type="entry name" value="Prot_kinase_dom"/>
</dbReference>
<dbReference type="PANTHER" id="PTHR43289">
    <property type="entry name" value="MITOGEN-ACTIVATED PROTEIN KINASE KINASE KINASE 20-RELATED"/>
    <property type="match status" value="1"/>
</dbReference>
<dbReference type="SMART" id="SM00220">
    <property type="entry name" value="S_TKc"/>
    <property type="match status" value="1"/>
</dbReference>
<dbReference type="PROSITE" id="PS00108">
    <property type="entry name" value="PROTEIN_KINASE_ST"/>
    <property type="match status" value="1"/>
</dbReference>
<keyword evidence="4 5" id="KW-0067">ATP-binding</keyword>
<dbReference type="PANTHER" id="PTHR43289:SF34">
    <property type="entry name" value="SERINE_THREONINE-PROTEIN KINASE YBDM-RELATED"/>
    <property type="match status" value="1"/>
</dbReference>
<dbReference type="RefSeq" id="WP_161967231.1">
    <property type="nucleotide sequence ID" value="NZ_NIDE01000002.1"/>
</dbReference>
<dbReference type="PROSITE" id="PS50011">
    <property type="entry name" value="PROTEIN_KINASE_DOM"/>
    <property type="match status" value="1"/>
</dbReference>
<dbReference type="GO" id="GO:0005524">
    <property type="term" value="F:ATP binding"/>
    <property type="evidence" value="ECO:0007669"/>
    <property type="project" value="UniProtKB-UniRule"/>
</dbReference>
<dbReference type="InterPro" id="IPR008271">
    <property type="entry name" value="Ser/Thr_kinase_AS"/>
</dbReference>
<feature type="region of interest" description="Disordered" evidence="6">
    <location>
        <begin position="389"/>
        <end position="409"/>
    </location>
</feature>
<dbReference type="InterPro" id="IPR017441">
    <property type="entry name" value="Protein_kinase_ATP_BS"/>
</dbReference>
<dbReference type="SUPFAM" id="SSF56112">
    <property type="entry name" value="Protein kinase-like (PK-like)"/>
    <property type="match status" value="1"/>
</dbReference>
<dbReference type="InterPro" id="IPR011009">
    <property type="entry name" value="Kinase-like_dom_sf"/>
</dbReference>
<comment type="caution">
    <text evidence="8">The sequence shown here is derived from an EMBL/GenBank/DDBJ whole genome shotgun (WGS) entry which is preliminary data.</text>
</comment>
<evidence type="ECO:0000256" key="3">
    <source>
        <dbReference type="ARBA" id="ARBA00022777"/>
    </source>
</evidence>